<dbReference type="Gene3D" id="1.10.150.50">
    <property type="entry name" value="Transcription Factor, Ets-1"/>
    <property type="match status" value="1"/>
</dbReference>
<feature type="domain" description="Guanylate cyclase" evidence="3">
    <location>
        <begin position="91"/>
        <end position="159"/>
    </location>
</feature>
<dbReference type="PANTHER" id="PTHR10627:SF69">
    <property type="entry name" value="PROTEIN BICAUDAL C"/>
    <property type="match status" value="1"/>
</dbReference>
<dbReference type="CDD" id="cd07302">
    <property type="entry name" value="CHD"/>
    <property type="match status" value="1"/>
</dbReference>
<dbReference type="GO" id="GO:0009190">
    <property type="term" value="P:cyclic nucleotide biosynthetic process"/>
    <property type="evidence" value="ECO:0007669"/>
    <property type="project" value="InterPro"/>
</dbReference>
<dbReference type="AlphaFoldDB" id="A0A927D6P9"/>
<dbReference type="SUPFAM" id="SSF55073">
    <property type="entry name" value="Nucleotide cyclase"/>
    <property type="match status" value="1"/>
</dbReference>
<evidence type="ECO:0000259" key="3">
    <source>
        <dbReference type="PROSITE" id="PS50125"/>
    </source>
</evidence>
<dbReference type="SMART" id="SM00454">
    <property type="entry name" value="SAM"/>
    <property type="match status" value="1"/>
</dbReference>
<sequence>MTEVELSAWLADLGLGVYAEAFESNEIDWSVLPELTNDDLKDLGVNLVGHRRKLLKAISELNSAPDKPVPAPVQPEPEPEPETFAERRQVSVLFCDMVGSTSLSTQIDPEDLREVQRRYQDAVATAVSAHGGHIGSFVGDGIVIYFGWPIATENQAERAVPLWKWCQV</sequence>
<comment type="caution">
    <text evidence="4">The sequence shown here is derived from an EMBL/GenBank/DDBJ whole genome shotgun (WGS) entry which is preliminary data.</text>
</comment>
<dbReference type="GO" id="GO:0004016">
    <property type="term" value="F:adenylate cyclase activity"/>
    <property type="evidence" value="ECO:0007669"/>
    <property type="project" value="UniProtKB-ARBA"/>
</dbReference>
<dbReference type="Pfam" id="PF00536">
    <property type="entry name" value="SAM_1"/>
    <property type="match status" value="1"/>
</dbReference>
<evidence type="ECO:0008006" key="6">
    <source>
        <dbReference type="Google" id="ProtNLM"/>
    </source>
</evidence>
<dbReference type="RefSeq" id="WP_191076959.1">
    <property type="nucleotide sequence ID" value="NZ_JACTAG010000003.1"/>
</dbReference>
<keyword evidence="5" id="KW-1185">Reference proteome</keyword>
<dbReference type="InterPro" id="IPR013761">
    <property type="entry name" value="SAM/pointed_sf"/>
</dbReference>
<dbReference type="GO" id="GO:0035556">
    <property type="term" value="P:intracellular signal transduction"/>
    <property type="evidence" value="ECO:0007669"/>
    <property type="project" value="InterPro"/>
</dbReference>
<accession>A0A927D6P9</accession>
<evidence type="ECO:0000259" key="2">
    <source>
        <dbReference type="PROSITE" id="PS50105"/>
    </source>
</evidence>
<dbReference type="InterPro" id="IPR029787">
    <property type="entry name" value="Nucleotide_cyclase"/>
</dbReference>
<evidence type="ECO:0000313" key="5">
    <source>
        <dbReference type="Proteomes" id="UP000635142"/>
    </source>
</evidence>
<organism evidence="4 5">
    <name type="scientific">Sulfitobacter aestuariivivens</name>
    <dbReference type="NCBI Taxonomy" id="2766981"/>
    <lineage>
        <taxon>Bacteria</taxon>
        <taxon>Pseudomonadati</taxon>
        <taxon>Pseudomonadota</taxon>
        <taxon>Alphaproteobacteria</taxon>
        <taxon>Rhodobacterales</taxon>
        <taxon>Roseobacteraceae</taxon>
        <taxon>Sulfitobacter</taxon>
    </lineage>
</organism>
<dbReference type="CDD" id="cd09487">
    <property type="entry name" value="SAM_superfamily"/>
    <property type="match status" value="1"/>
</dbReference>
<reference evidence="4" key="1">
    <citation type="submission" date="2020-08" db="EMBL/GenBank/DDBJ databases">
        <title>Sulfitobacter aestuariivivens sp. nov., isolated from a tidal flat.</title>
        <authorList>
            <person name="Park S."/>
            <person name="Yoon J.-H."/>
        </authorList>
    </citation>
    <scope>NUCLEOTIDE SEQUENCE</scope>
    <source>
        <strain evidence="4">TSTF-M16</strain>
    </source>
</reference>
<evidence type="ECO:0000313" key="4">
    <source>
        <dbReference type="EMBL" id="MBD3665929.1"/>
    </source>
</evidence>
<name>A0A927D6P9_9RHOB</name>
<dbReference type="Gene3D" id="3.30.70.1230">
    <property type="entry name" value="Nucleotide cyclase"/>
    <property type="match status" value="1"/>
</dbReference>
<gene>
    <name evidence="4" type="ORF">H9Q16_18485</name>
</gene>
<dbReference type="SUPFAM" id="SSF47769">
    <property type="entry name" value="SAM/Pointed domain"/>
    <property type="match status" value="1"/>
</dbReference>
<keyword evidence="1" id="KW-0677">Repeat</keyword>
<protein>
    <recommendedName>
        <fullName evidence="6">Adenylate/guanylate cyclase domain-containing protein</fullName>
    </recommendedName>
</protein>
<dbReference type="EMBL" id="JACTAG010000003">
    <property type="protein sequence ID" value="MBD3665929.1"/>
    <property type="molecule type" value="Genomic_DNA"/>
</dbReference>
<proteinExistence type="predicted"/>
<dbReference type="PANTHER" id="PTHR10627">
    <property type="entry name" value="SCP160"/>
    <property type="match status" value="1"/>
</dbReference>
<evidence type="ECO:0000256" key="1">
    <source>
        <dbReference type="ARBA" id="ARBA00022737"/>
    </source>
</evidence>
<dbReference type="PROSITE" id="PS50105">
    <property type="entry name" value="SAM_DOMAIN"/>
    <property type="match status" value="1"/>
</dbReference>
<dbReference type="InterPro" id="IPR001660">
    <property type="entry name" value="SAM"/>
</dbReference>
<dbReference type="InterPro" id="IPR001054">
    <property type="entry name" value="A/G_cyclase"/>
</dbReference>
<dbReference type="PROSITE" id="PS50125">
    <property type="entry name" value="GUANYLATE_CYCLASE_2"/>
    <property type="match status" value="1"/>
</dbReference>
<dbReference type="Proteomes" id="UP000635142">
    <property type="component" value="Unassembled WGS sequence"/>
</dbReference>
<feature type="domain" description="SAM" evidence="2">
    <location>
        <begin position="1"/>
        <end position="64"/>
    </location>
</feature>